<dbReference type="AlphaFoldDB" id="A0A9D5ARR0"/>
<name>A0A9D5ARR0_PEA</name>
<dbReference type="PANTHER" id="PTHR47481:SF31">
    <property type="entry name" value="OS01G0873500 PROTEIN"/>
    <property type="match status" value="1"/>
</dbReference>
<dbReference type="Proteomes" id="UP001058974">
    <property type="component" value="Chromosome 4"/>
</dbReference>
<proteinExistence type="predicted"/>
<dbReference type="PANTHER" id="PTHR47481">
    <property type="match status" value="1"/>
</dbReference>
<keyword evidence="2" id="KW-1185">Reference proteome</keyword>
<evidence type="ECO:0000313" key="1">
    <source>
        <dbReference type="EMBL" id="KAI5416000.1"/>
    </source>
</evidence>
<organism evidence="1 2">
    <name type="scientific">Pisum sativum</name>
    <name type="common">Garden pea</name>
    <name type="synonym">Lathyrus oleraceus</name>
    <dbReference type="NCBI Taxonomy" id="3888"/>
    <lineage>
        <taxon>Eukaryota</taxon>
        <taxon>Viridiplantae</taxon>
        <taxon>Streptophyta</taxon>
        <taxon>Embryophyta</taxon>
        <taxon>Tracheophyta</taxon>
        <taxon>Spermatophyta</taxon>
        <taxon>Magnoliopsida</taxon>
        <taxon>eudicotyledons</taxon>
        <taxon>Gunneridae</taxon>
        <taxon>Pentapetalae</taxon>
        <taxon>rosids</taxon>
        <taxon>fabids</taxon>
        <taxon>Fabales</taxon>
        <taxon>Fabaceae</taxon>
        <taxon>Papilionoideae</taxon>
        <taxon>50 kb inversion clade</taxon>
        <taxon>NPAAA clade</taxon>
        <taxon>Hologalegina</taxon>
        <taxon>IRL clade</taxon>
        <taxon>Fabeae</taxon>
        <taxon>Lathyrus</taxon>
    </lineage>
</organism>
<accession>A0A9D5ARR0</accession>
<evidence type="ECO:0000313" key="2">
    <source>
        <dbReference type="Proteomes" id="UP001058974"/>
    </source>
</evidence>
<dbReference type="Gramene" id="Psat04G0115400-T1">
    <property type="protein sequence ID" value="KAI5416000.1"/>
    <property type="gene ID" value="KIW84_041154"/>
</dbReference>
<comment type="caution">
    <text evidence="1">The sequence shown here is derived from an EMBL/GenBank/DDBJ whole genome shotgun (WGS) entry which is preliminary data.</text>
</comment>
<sequence>MVPLCNLIGVVLDALPEEYNPIVIAMNNKKELCSLDKLESSLLTYKSRLEKNRKDVLTEHVFVNLTQAPLSSTSLSTEISGADLNPNFPVGTSHVTANAENHGYGSRDGRSGQGGGYFGCGGGRFWKVSCQICHKYGRDTSVAITYTLTQVHLVFPHYELPSIPTWWLCAPLILPHLDTQLLQGQRHPSIFNHVHFSHVQVQVSTTCGGILIQVRLTMSRLRLQTCLILLHCLEMNRCLWETIKDSFEVLLRGTVGVNGLYKFSNLASSMFKFHNHSVCNNLSSTCNSTATCNRISLCNFVSHINKDVHDSSCQSHPTAHVSTINMPNSYQNMLFPNSISNSKYA</sequence>
<gene>
    <name evidence="1" type="ORF">KIW84_041154</name>
</gene>
<dbReference type="EMBL" id="JAMSHJ010000004">
    <property type="protein sequence ID" value="KAI5416000.1"/>
    <property type="molecule type" value="Genomic_DNA"/>
</dbReference>
<reference evidence="1 2" key="1">
    <citation type="journal article" date="2022" name="Nat. Genet.">
        <title>Improved pea reference genome and pan-genome highlight genomic features and evolutionary characteristics.</title>
        <authorList>
            <person name="Yang T."/>
            <person name="Liu R."/>
            <person name="Luo Y."/>
            <person name="Hu S."/>
            <person name="Wang D."/>
            <person name="Wang C."/>
            <person name="Pandey M.K."/>
            <person name="Ge S."/>
            <person name="Xu Q."/>
            <person name="Li N."/>
            <person name="Li G."/>
            <person name="Huang Y."/>
            <person name="Saxena R.K."/>
            <person name="Ji Y."/>
            <person name="Li M."/>
            <person name="Yan X."/>
            <person name="He Y."/>
            <person name="Liu Y."/>
            <person name="Wang X."/>
            <person name="Xiang C."/>
            <person name="Varshney R.K."/>
            <person name="Ding H."/>
            <person name="Gao S."/>
            <person name="Zong X."/>
        </authorList>
    </citation>
    <scope>NUCLEOTIDE SEQUENCE [LARGE SCALE GENOMIC DNA]</scope>
    <source>
        <strain evidence="1 2">cv. Zhongwan 6</strain>
    </source>
</reference>
<protein>
    <submittedName>
        <fullName evidence="1">Uncharacterized protein</fullName>
    </submittedName>
</protein>